<reference evidence="2" key="1">
    <citation type="journal article" date="2014" name="Science">
        <title>Ancient hybridizations among the ancestral genomes of bread wheat.</title>
        <authorList>
            <consortium name="International Wheat Genome Sequencing Consortium,"/>
            <person name="Marcussen T."/>
            <person name="Sandve S.R."/>
            <person name="Heier L."/>
            <person name="Spannagl M."/>
            <person name="Pfeifer M."/>
            <person name="Jakobsen K.S."/>
            <person name="Wulff B.B."/>
            <person name="Steuernagel B."/>
            <person name="Mayer K.F."/>
            <person name="Olsen O.A."/>
        </authorList>
    </citation>
    <scope>NUCLEOTIDE SEQUENCE [LARGE SCALE GENOMIC DNA]</scope>
    <source>
        <strain evidence="2">cv. AL8/78</strain>
    </source>
</reference>
<evidence type="ECO:0000313" key="2">
    <source>
        <dbReference type="Proteomes" id="UP000015105"/>
    </source>
</evidence>
<dbReference type="EnsemblPlants" id="AET2Gv20092100.7">
    <property type="protein sequence ID" value="AET2Gv20092100.7"/>
    <property type="gene ID" value="AET2Gv20092100"/>
</dbReference>
<dbReference type="Proteomes" id="UP000015105">
    <property type="component" value="Chromosome 2D"/>
</dbReference>
<dbReference type="AlphaFoldDB" id="A0A453AE87"/>
<reference evidence="1" key="4">
    <citation type="submission" date="2019-03" db="UniProtKB">
        <authorList>
            <consortium name="EnsemblPlants"/>
        </authorList>
    </citation>
    <scope>IDENTIFICATION</scope>
</reference>
<accession>A0A453AE87</accession>
<sequence length="93" mass="10430">SLLKLDIFSRTIMCPPLGTPTEMNYSISDSWSDEELVRFLAERKADDSLPENVLVGMDLTLIHPRDSSPGLNSCCYSLCCTFFCENDYTVVVV</sequence>
<proteinExistence type="predicted"/>
<evidence type="ECO:0000313" key="1">
    <source>
        <dbReference type="EnsemblPlants" id="AET2Gv20092100.7"/>
    </source>
</evidence>
<organism evidence="1 2">
    <name type="scientific">Aegilops tauschii subsp. strangulata</name>
    <name type="common">Goatgrass</name>
    <dbReference type="NCBI Taxonomy" id="200361"/>
    <lineage>
        <taxon>Eukaryota</taxon>
        <taxon>Viridiplantae</taxon>
        <taxon>Streptophyta</taxon>
        <taxon>Embryophyta</taxon>
        <taxon>Tracheophyta</taxon>
        <taxon>Spermatophyta</taxon>
        <taxon>Magnoliopsida</taxon>
        <taxon>Liliopsida</taxon>
        <taxon>Poales</taxon>
        <taxon>Poaceae</taxon>
        <taxon>BOP clade</taxon>
        <taxon>Pooideae</taxon>
        <taxon>Triticodae</taxon>
        <taxon>Triticeae</taxon>
        <taxon>Triticinae</taxon>
        <taxon>Aegilops</taxon>
    </lineage>
</organism>
<reference evidence="2" key="2">
    <citation type="journal article" date="2017" name="Nat. Plants">
        <title>The Aegilops tauschii genome reveals multiple impacts of transposons.</title>
        <authorList>
            <person name="Zhao G."/>
            <person name="Zou C."/>
            <person name="Li K."/>
            <person name="Wang K."/>
            <person name="Li T."/>
            <person name="Gao L."/>
            <person name="Zhang X."/>
            <person name="Wang H."/>
            <person name="Yang Z."/>
            <person name="Liu X."/>
            <person name="Jiang W."/>
            <person name="Mao L."/>
            <person name="Kong X."/>
            <person name="Jiao Y."/>
            <person name="Jia J."/>
        </authorList>
    </citation>
    <scope>NUCLEOTIDE SEQUENCE [LARGE SCALE GENOMIC DNA]</scope>
    <source>
        <strain evidence="2">cv. AL8/78</strain>
    </source>
</reference>
<name>A0A453AE87_AEGTS</name>
<reference evidence="1" key="3">
    <citation type="journal article" date="2017" name="Nature">
        <title>Genome sequence of the progenitor of the wheat D genome Aegilops tauschii.</title>
        <authorList>
            <person name="Luo M.C."/>
            <person name="Gu Y.Q."/>
            <person name="Puiu D."/>
            <person name="Wang H."/>
            <person name="Twardziok S.O."/>
            <person name="Deal K.R."/>
            <person name="Huo N."/>
            <person name="Zhu T."/>
            <person name="Wang L."/>
            <person name="Wang Y."/>
            <person name="McGuire P.E."/>
            <person name="Liu S."/>
            <person name="Long H."/>
            <person name="Ramasamy R.K."/>
            <person name="Rodriguez J.C."/>
            <person name="Van S.L."/>
            <person name="Yuan L."/>
            <person name="Wang Z."/>
            <person name="Xia Z."/>
            <person name="Xiao L."/>
            <person name="Anderson O.D."/>
            <person name="Ouyang S."/>
            <person name="Liang Y."/>
            <person name="Zimin A.V."/>
            <person name="Pertea G."/>
            <person name="Qi P."/>
            <person name="Bennetzen J.L."/>
            <person name="Dai X."/>
            <person name="Dawson M.W."/>
            <person name="Muller H.G."/>
            <person name="Kugler K."/>
            <person name="Rivarola-Duarte L."/>
            <person name="Spannagl M."/>
            <person name="Mayer K.F.X."/>
            <person name="Lu F.H."/>
            <person name="Bevan M.W."/>
            <person name="Leroy P."/>
            <person name="Li P."/>
            <person name="You F.M."/>
            <person name="Sun Q."/>
            <person name="Liu Z."/>
            <person name="Lyons E."/>
            <person name="Wicker T."/>
            <person name="Salzberg S.L."/>
            <person name="Devos K.M."/>
            <person name="Dvorak J."/>
        </authorList>
    </citation>
    <scope>NUCLEOTIDE SEQUENCE [LARGE SCALE GENOMIC DNA]</scope>
    <source>
        <strain evidence="1">cv. AL8/78</strain>
    </source>
</reference>
<reference evidence="1" key="5">
    <citation type="journal article" date="2021" name="G3 (Bethesda)">
        <title>Aegilops tauschii genome assembly Aet v5.0 features greater sequence contiguity and improved annotation.</title>
        <authorList>
            <person name="Wang L."/>
            <person name="Zhu T."/>
            <person name="Rodriguez J.C."/>
            <person name="Deal K.R."/>
            <person name="Dubcovsky J."/>
            <person name="McGuire P.E."/>
            <person name="Lux T."/>
            <person name="Spannagl M."/>
            <person name="Mayer K.F.X."/>
            <person name="Baldrich P."/>
            <person name="Meyers B.C."/>
            <person name="Huo N."/>
            <person name="Gu Y.Q."/>
            <person name="Zhou H."/>
            <person name="Devos K.M."/>
            <person name="Bennetzen J.L."/>
            <person name="Unver T."/>
            <person name="Budak H."/>
            <person name="Gulick P.J."/>
            <person name="Galiba G."/>
            <person name="Kalapos B."/>
            <person name="Nelson D.R."/>
            <person name="Li P."/>
            <person name="You F.M."/>
            <person name="Luo M.C."/>
            <person name="Dvorak J."/>
        </authorList>
    </citation>
    <scope>NUCLEOTIDE SEQUENCE [LARGE SCALE GENOMIC DNA]</scope>
    <source>
        <strain evidence="1">cv. AL8/78</strain>
    </source>
</reference>
<keyword evidence="2" id="KW-1185">Reference proteome</keyword>
<dbReference type="Gramene" id="AET2Gv20092100.7">
    <property type="protein sequence ID" value="AET2Gv20092100.7"/>
    <property type="gene ID" value="AET2Gv20092100"/>
</dbReference>
<protein>
    <submittedName>
        <fullName evidence="1">Uncharacterized protein</fullName>
    </submittedName>
</protein>